<dbReference type="Proteomes" id="UP001301958">
    <property type="component" value="Unassembled WGS sequence"/>
</dbReference>
<accession>A0AAN7BQ83</accession>
<keyword evidence="1" id="KW-1133">Transmembrane helix</keyword>
<proteinExistence type="predicted"/>
<feature type="transmembrane region" description="Helical" evidence="1">
    <location>
        <begin position="60"/>
        <end position="84"/>
    </location>
</feature>
<keyword evidence="3" id="KW-1185">Reference proteome</keyword>
<reference evidence="2" key="1">
    <citation type="journal article" date="2023" name="Mol. Phylogenet. Evol.">
        <title>Genome-scale phylogeny and comparative genomics of the fungal order Sordariales.</title>
        <authorList>
            <person name="Hensen N."/>
            <person name="Bonometti L."/>
            <person name="Westerberg I."/>
            <person name="Brannstrom I.O."/>
            <person name="Guillou S."/>
            <person name="Cros-Aarteil S."/>
            <person name="Calhoun S."/>
            <person name="Haridas S."/>
            <person name="Kuo A."/>
            <person name="Mondo S."/>
            <person name="Pangilinan J."/>
            <person name="Riley R."/>
            <person name="LaButti K."/>
            <person name="Andreopoulos B."/>
            <person name="Lipzen A."/>
            <person name="Chen C."/>
            <person name="Yan M."/>
            <person name="Daum C."/>
            <person name="Ng V."/>
            <person name="Clum A."/>
            <person name="Steindorff A."/>
            <person name="Ohm R.A."/>
            <person name="Martin F."/>
            <person name="Silar P."/>
            <person name="Natvig D.O."/>
            <person name="Lalanne C."/>
            <person name="Gautier V."/>
            <person name="Ament-Velasquez S.L."/>
            <person name="Kruys A."/>
            <person name="Hutchinson M.I."/>
            <person name="Powell A.J."/>
            <person name="Barry K."/>
            <person name="Miller A.N."/>
            <person name="Grigoriev I.V."/>
            <person name="Debuchy R."/>
            <person name="Gladieux P."/>
            <person name="Hiltunen Thoren M."/>
            <person name="Johannesson H."/>
        </authorList>
    </citation>
    <scope>NUCLEOTIDE SEQUENCE</scope>
    <source>
        <strain evidence="2">CBS 990.96</strain>
    </source>
</reference>
<dbReference type="EMBL" id="MU865330">
    <property type="protein sequence ID" value="KAK4227487.1"/>
    <property type="molecule type" value="Genomic_DNA"/>
</dbReference>
<gene>
    <name evidence="2" type="ORF">QBC38DRAFT_477540</name>
</gene>
<protein>
    <submittedName>
        <fullName evidence="2">Uncharacterized protein</fullName>
    </submittedName>
</protein>
<sequence>MIPQYENESNWLRESRSGEKGCLFLFFSECSCSVALLAVVLPVRIGFLCNESLDVDKRNISLLIFVCFLLLSSAFLLPPCDLVFGNIWPLQVKRVPCF</sequence>
<evidence type="ECO:0000313" key="3">
    <source>
        <dbReference type="Proteomes" id="UP001301958"/>
    </source>
</evidence>
<dbReference type="AlphaFoldDB" id="A0AAN7BQ83"/>
<keyword evidence="1" id="KW-0812">Transmembrane</keyword>
<reference evidence="2" key="2">
    <citation type="submission" date="2023-05" db="EMBL/GenBank/DDBJ databases">
        <authorList>
            <consortium name="Lawrence Berkeley National Laboratory"/>
            <person name="Steindorff A."/>
            <person name="Hensen N."/>
            <person name="Bonometti L."/>
            <person name="Westerberg I."/>
            <person name="Brannstrom I.O."/>
            <person name="Guillou S."/>
            <person name="Cros-Aarteil S."/>
            <person name="Calhoun S."/>
            <person name="Haridas S."/>
            <person name="Kuo A."/>
            <person name="Mondo S."/>
            <person name="Pangilinan J."/>
            <person name="Riley R."/>
            <person name="Labutti K."/>
            <person name="Andreopoulos B."/>
            <person name="Lipzen A."/>
            <person name="Chen C."/>
            <person name="Yanf M."/>
            <person name="Daum C."/>
            <person name="Ng V."/>
            <person name="Clum A."/>
            <person name="Ohm R."/>
            <person name="Martin F."/>
            <person name="Silar P."/>
            <person name="Natvig D."/>
            <person name="Lalanne C."/>
            <person name="Gautier V."/>
            <person name="Ament-Velasquez S.L."/>
            <person name="Kruys A."/>
            <person name="Hutchinson M.I."/>
            <person name="Powell A.J."/>
            <person name="Barry K."/>
            <person name="Miller A.N."/>
            <person name="Grigoriev I.V."/>
            <person name="Debuchy R."/>
            <person name="Gladieux P."/>
            <person name="Thoren M.H."/>
            <person name="Johannesson H."/>
        </authorList>
    </citation>
    <scope>NUCLEOTIDE SEQUENCE</scope>
    <source>
        <strain evidence="2">CBS 990.96</strain>
    </source>
</reference>
<evidence type="ECO:0000256" key="1">
    <source>
        <dbReference type="SAM" id="Phobius"/>
    </source>
</evidence>
<name>A0AAN7BQ83_9PEZI</name>
<organism evidence="2 3">
    <name type="scientific">Podospora fimiseda</name>
    <dbReference type="NCBI Taxonomy" id="252190"/>
    <lineage>
        <taxon>Eukaryota</taxon>
        <taxon>Fungi</taxon>
        <taxon>Dikarya</taxon>
        <taxon>Ascomycota</taxon>
        <taxon>Pezizomycotina</taxon>
        <taxon>Sordariomycetes</taxon>
        <taxon>Sordariomycetidae</taxon>
        <taxon>Sordariales</taxon>
        <taxon>Podosporaceae</taxon>
        <taxon>Podospora</taxon>
    </lineage>
</organism>
<comment type="caution">
    <text evidence="2">The sequence shown here is derived from an EMBL/GenBank/DDBJ whole genome shotgun (WGS) entry which is preliminary data.</text>
</comment>
<evidence type="ECO:0000313" key="2">
    <source>
        <dbReference type="EMBL" id="KAK4227487.1"/>
    </source>
</evidence>
<keyword evidence="1" id="KW-0472">Membrane</keyword>
<feature type="transmembrane region" description="Helical" evidence="1">
    <location>
        <begin position="21"/>
        <end position="40"/>
    </location>
</feature>